<dbReference type="RefSeq" id="WP_071506131.1">
    <property type="nucleotide sequence ID" value="NZ_MORL01000026.1"/>
</dbReference>
<proteinExistence type="predicted"/>
<gene>
    <name evidence="2" type="ORF">BLX24_25865</name>
</gene>
<dbReference type="OrthoDB" id="582675at2"/>
<evidence type="ECO:0000313" key="3">
    <source>
        <dbReference type="Proteomes" id="UP000181790"/>
    </source>
</evidence>
<evidence type="ECO:0000256" key="1">
    <source>
        <dbReference type="SAM" id="Phobius"/>
    </source>
</evidence>
<protein>
    <recommendedName>
        <fullName evidence="4">Bacterial Pleckstrin homology domain-containing protein</fullName>
    </recommendedName>
</protein>
<reference evidence="2 3" key="1">
    <citation type="submission" date="2016-10" db="EMBL/GenBank/DDBJ databases">
        <title>Arsenicibacter rosenii gen. nov., sp. nov., an efficient arsenic-methylating bacterium isolated from an arsenic-contaminated paddy soil.</title>
        <authorList>
            <person name="Huang K."/>
        </authorList>
    </citation>
    <scope>NUCLEOTIDE SEQUENCE [LARGE SCALE GENOMIC DNA]</scope>
    <source>
        <strain evidence="2 3">SM-1</strain>
    </source>
</reference>
<feature type="transmembrane region" description="Helical" evidence="1">
    <location>
        <begin position="51"/>
        <end position="69"/>
    </location>
</feature>
<evidence type="ECO:0008006" key="4">
    <source>
        <dbReference type="Google" id="ProtNLM"/>
    </source>
</evidence>
<dbReference type="Proteomes" id="UP000181790">
    <property type="component" value="Unassembled WGS sequence"/>
</dbReference>
<organism evidence="2 3">
    <name type="scientific">Arsenicibacter rosenii</name>
    <dbReference type="NCBI Taxonomy" id="1750698"/>
    <lineage>
        <taxon>Bacteria</taxon>
        <taxon>Pseudomonadati</taxon>
        <taxon>Bacteroidota</taxon>
        <taxon>Cytophagia</taxon>
        <taxon>Cytophagales</taxon>
        <taxon>Spirosomataceae</taxon>
        <taxon>Arsenicibacter</taxon>
    </lineage>
</organism>
<dbReference type="EMBL" id="MORL01000026">
    <property type="protein sequence ID" value="OIN56227.1"/>
    <property type="molecule type" value="Genomic_DNA"/>
</dbReference>
<dbReference type="AlphaFoldDB" id="A0A1S2VBU6"/>
<keyword evidence="1" id="KW-0812">Transmembrane</keyword>
<keyword evidence="1" id="KW-0472">Membrane</keyword>
<keyword evidence="3" id="KW-1185">Reference proteome</keyword>
<keyword evidence="1" id="KW-1133">Transmembrane helix</keyword>
<comment type="caution">
    <text evidence="2">The sequence shown here is derived from an EMBL/GenBank/DDBJ whole genome shotgun (WGS) entry which is preliminary data.</text>
</comment>
<sequence>MKPFHETQRMTQWWLWLMLSGVAGIWVWGIVQQIGLGEPFGDKPMSDAGLLLSALLPLGLLGFFRLLTLRTTVDERGIRISYRPLWRTQLRWDEIQDVRLETYSRFIGYGIRFTGTYGTVYNAKGNQGLLIRKKNGSRLMIGTQQPDALLLAVRTYLDAR</sequence>
<accession>A0A1S2VBU6</accession>
<name>A0A1S2VBU6_9BACT</name>
<evidence type="ECO:0000313" key="2">
    <source>
        <dbReference type="EMBL" id="OIN56227.1"/>
    </source>
</evidence>
<feature type="transmembrane region" description="Helical" evidence="1">
    <location>
        <begin position="12"/>
        <end position="31"/>
    </location>
</feature>